<feature type="region of interest" description="Disordered" evidence="6">
    <location>
        <begin position="152"/>
        <end position="263"/>
    </location>
</feature>
<comment type="subcellular location">
    <subcellularLocation>
        <location evidence="1">Secreted</location>
        <location evidence="1">Cell wall</location>
        <topology evidence="1">Peptidoglycan-anchor</topology>
    </subcellularLocation>
</comment>
<keyword evidence="5" id="KW-0572">Peptidoglycan-anchor</keyword>
<keyword evidence="2" id="KW-0134">Cell wall</keyword>
<protein>
    <recommendedName>
        <fullName evidence="8">NEAT domain-containing protein</fullName>
    </recommendedName>
</protein>
<feature type="compositionally biased region" description="Acidic residues" evidence="6">
    <location>
        <begin position="213"/>
        <end position="243"/>
    </location>
</feature>
<dbReference type="PANTHER" id="PTHR37824:SF1">
    <property type="entry name" value="IRON-REGULATED SURFACE DETERMINANT PROTEIN C"/>
    <property type="match status" value="1"/>
</dbReference>
<sequence length="292" mass="32528">MKQRFSFLAIITVLFFSITSIVLPKDVALAKIADGRYELNYEMKEAYSENTSIADGYFTKPAILTVQNGVQYIQMTVTGSNYVQSLSAPSGPVEIVSEDKTNFVRTVKFRVDGDLSKPLDMEMHIVVPDLYDMTHTARAVFDLSPVKAASAPAQKAEEKKASNKKESSQSTNQPVEKKEKEEKNTTVANTDKNKGNDKPEDTVKEEEKKEEQTETEEADKAEEIDEEDNEENAEDANSEEEEDLTSKEASDTQVEDTQKEDNSSNAGFIVLLIVGVIIVVVAILLIRKKRSN</sequence>
<dbReference type="CDD" id="cd06920">
    <property type="entry name" value="NEAT"/>
    <property type="match status" value="1"/>
</dbReference>
<evidence type="ECO:0000313" key="10">
    <source>
        <dbReference type="Proteomes" id="UP000613512"/>
    </source>
</evidence>
<reference evidence="9" key="2">
    <citation type="submission" date="2020-09" db="EMBL/GenBank/DDBJ databases">
        <authorList>
            <person name="Sun Q."/>
            <person name="Zhou Y."/>
        </authorList>
    </citation>
    <scope>NUCLEOTIDE SEQUENCE</scope>
    <source>
        <strain evidence="9">CGMCC 1.12408</strain>
    </source>
</reference>
<comment type="caution">
    <text evidence="9">The sequence shown here is derived from an EMBL/GenBank/DDBJ whole genome shotgun (WGS) entry which is preliminary data.</text>
</comment>
<name>A0A916RZT1_9BACI</name>
<evidence type="ECO:0000256" key="1">
    <source>
        <dbReference type="ARBA" id="ARBA00004168"/>
    </source>
</evidence>
<keyword evidence="3" id="KW-0964">Secreted</keyword>
<dbReference type="Gene3D" id="2.60.40.1850">
    <property type="match status" value="1"/>
</dbReference>
<organism evidence="9 10">
    <name type="scientific">Ornithinibacillus halotolerans</name>
    <dbReference type="NCBI Taxonomy" id="1274357"/>
    <lineage>
        <taxon>Bacteria</taxon>
        <taxon>Bacillati</taxon>
        <taxon>Bacillota</taxon>
        <taxon>Bacilli</taxon>
        <taxon>Bacillales</taxon>
        <taxon>Bacillaceae</taxon>
        <taxon>Ornithinibacillus</taxon>
    </lineage>
</organism>
<feature type="compositionally biased region" description="Basic and acidic residues" evidence="6">
    <location>
        <begin position="175"/>
        <end position="184"/>
    </location>
</feature>
<keyword evidence="4" id="KW-0732">Signal</keyword>
<evidence type="ECO:0000256" key="5">
    <source>
        <dbReference type="ARBA" id="ARBA00023088"/>
    </source>
</evidence>
<keyword evidence="10" id="KW-1185">Reference proteome</keyword>
<gene>
    <name evidence="9" type="ORF">GCM10008025_17670</name>
</gene>
<dbReference type="PANTHER" id="PTHR37824">
    <property type="entry name" value="IRON-REGULATED SURFACE DETERMINANT PROTEIN C"/>
    <property type="match status" value="1"/>
</dbReference>
<dbReference type="SUPFAM" id="SSF158911">
    <property type="entry name" value="NEAT domain-like"/>
    <property type="match status" value="1"/>
</dbReference>
<feature type="compositionally biased region" description="Basic and acidic residues" evidence="6">
    <location>
        <begin position="244"/>
        <end position="262"/>
    </location>
</feature>
<dbReference type="RefSeq" id="WP_188384323.1">
    <property type="nucleotide sequence ID" value="NZ_BMEY01000007.1"/>
</dbReference>
<dbReference type="InterPro" id="IPR006635">
    <property type="entry name" value="NEAT_dom"/>
</dbReference>
<proteinExistence type="predicted"/>
<dbReference type="Pfam" id="PF05031">
    <property type="entry name" value="NEAT"/>
    <property type="match status" value="1"/>
</dbReference>
<evidence type="ECO:0000313" key="9">
    <source>
        <dbReference type="EMBL" id="GGA74397.1"/>
    </source>
</evidence>
<evidence type="ECO:0000256" key="7">
    <source>
        <dbReference type="SAM" id="Phobius"/>
    </source>
</evidence>
<reference evidence="9" key="1">
    <citation type="journal article" date="2014" name="Int. J. Syst. Evol. Microbiol.">
        <title>Complete genome sequence of Corynebacterium casei LMG S-19264T (=DSM 44701T), isolated from a smear-ripened cheese.</title>
        <authorList>
            <consortium name="US DOE Joint Genome Institute (JGI-PGF)"/>
            <person name="Walter F."/>
            <person name="Albersmeier A."/>
            <person name="Kalinowski J."/>
            <person name="Ruckert C."/>
        </authorList>
    </citation>
    <scope>NUCLEOTIDE SEQUENCE</scope>
    <source>
        <strain evidence="9">CGMCC 1.12408</strain>
    </source>
</reference>
<dbReference type="InterPro" id="IPR037250">
    <property type="entry name" value="NEAT_dom_sf"/>
</dbReference>
<evidence type="ECO:0000259" key="8">
    <source>
        <dbReference type="PROSITE" id="PS50978"/>
    </source>
</evidence>
<evidence type="ECO:0000256" key="4">
    <source>
        <dbReference type="ARBA" id="ARBA00022729"/>
    </source>
</evidence>
<dbReference type="PROSITE" id="PS50978">
    <property type="entry name" value="NEAT"/>
    <property type="match status" value="1"/>
</dbReference>
<feature type="compositionally biased region" description="Basic and acidic residues" evidence="6">
    <location>
        <begin position="155"/>
        <end position="167"/>
    </location>
</feature>
<feature type="transmembrane region" description="Helical" evidence="7">
    <location>
        <begin position="266"/>
        <end position="286"/>
    </location>
</feature>
<feature type="domain" description="NEAT" evidence="8">
    <location>
        <begin position="32"/>
        <end position="149"/>
    </location>
</feature>
<evidence type="ECO:0000256" key="6">
    <source>
        <dbReference type="SAM" id="MobiDB-lite"/>
    </source>
</evidence>
<dbReference type="InterPro" id="IPR050436">
    <property type="entry name" value="IsdA"/>
</dbReference>
<keyword evidence="7" id="KW-1133">Transmembrane helix</keyword>
<evidence type="ECO:0000256" key="3">
    <source>
        <dbReference type="ARBA" id="ARBA00022525"/>
    </source>
</evidence>
<keyword evidence="7" id="KW-0812">Transmembrane</keyword>
<keyword evidence="7" id="KW-0472">Membrane</keyword>
<dbReference type="SMART" id="SM00725">
    <property type="entry name" value="NEAT"/>
    <property type="match status" value="1"/>
</dbReference>
<accession>A0A916RZT1</accession>
<evidence type="ECO:0000256" key="2">
    <source>
        <dbReference type="ARBA" id="ARBA00022512"/>
    </source>
</evidence>
<dbReference type="EMBL" id="BMEY01000007">
    <property type="protein sequence ID" value="GGA74397.1"/>
    <property type="molecule type" value="Genomic_DNA"/>
</dbReference>
<dbReference type="AlphaFoldDB" id="A0A916RZT1"/>
<dbReference type="Proteomes" id="UP000613512">
    <property type="component" value="Unassembled WGS sequence"/>
</dbReference>
<feature type="compositionally biased region" description="Basic and acidic residues" evidence="6">
    <location>
        <begin position="191"/>
        <end position="212"/>
    </location>
</feature>